<keyword evidence="3" id="KW-1185">Reference proteome</keyword>
<protein>
    <submittedName>
        <fullName evidence="2">Endonuclease/exonuclease/phosphatase family protein</fullName>
    </submittedName>
</protein>
<keyword evidence="2" id="KW-0255">Endonuclease</keyword>
<accession>A0ABW5QNF9</accession>
<dbReference type="SUPFAM" id="SSF56219">
    <property type="entry name" value="DNase I-like"/>
    <property type="match status" value="1"/>
</dbReference>
<dbReference type="EMBL" id="JBHUNP010000001">
    <property type="protein sequence ID" value="MFD2649265.1"/>
    <property type="molecule type" value="Genomic_DNA"/>
</dbReference>
<dbReference type="InterPro" id="IPR005135">
    <property type="entry name" value="Endo/exonuclease/phosphatase"/>
</dbReference>
<dbReference type="Proteomes" id="UP001597521">
    <property type="component" value="Unassembled WGS sequence"/>
</dbReference>
<keyword evidence="2" id="KW-0378">Hydrolase</keyword>
<sequence>MEDQPSLRLLNWNLQWKRVGSDAGRQLREKILTYQPDIVCLTEAHTDFALDGGYWISSEPDYGYPLKEGRRKVLLWSRQPWTDVDTASASSLPPGRFVSGKTNTPLGALAIFGVCVPWSAAHVSTGRKDRRVWEDHSLYLNELSVLLQTTCGPRVVVGDFNQTMPRSRAPRAVHELLLKSAGSKLSFASSGPIAPLNKLVIDHVLHSAELMHAAVEALSPENAAGDRLTDHVGVLVELRSA</sequence>
<keyword evidence="2" id="KW-0540">Nuclease</keyword>
<reference evidence="3" key="1">
    <citation type="journal article" date="2019" name="Int. J. Syst. Evol. Microbiol.">
        <title>The Global Catalogue of Microorganisms (GCM) 10K type strain sequencing project: providing services to taxonomists for standard genome sequencing and annotation.</title>
        <authorList>
            <consortium name="The Broad Institute Genomics Platform"/>
            <consortium name="The Broad Institute Genome Sequencing Center for Infectious Disease"/>
            <person name="Wu L."/>
            <person name="Ma J."/>
        </authorList>
    </citation>
    <scope>NUCLEOTIDE SEQUENCE [LARGE SCALE GENOMIC DNA]</scope>
    <source>
        <strain evidence="3">CCM 7427</strain>
    </source>
</reference>
<feature type="domain" description="Endonuclease/exonuclease/phosphatase" evidence="1">
    <location>
        <begin position="11"/>
        <end position="231"/>
    </location>
</feature>
<dbReference type="Pfam" id="PF03372">
    <property type="entry name" value="Exo_endo_phos"/>
    <property type="match status" value="1"/>
</dbReference>
<dbReference type="GO" id="GO:0004519">
    <property type="term" value="F:endonuclease activity"/>
    <property type="evidence" value="ECO:0007669"/>
    <property type="project" value="UniProtKB-KW"/>
</dbReference>
<evidence type="ECO:0000313" key="3">
    <source>
        <dbReference type="Proteomes" id="UP001597521"/>
    </source>
</evidence>
<organism evidence="2 3">
    <name type="scientific">Devosia albogilva</name>
    <dbReference type="NCBI Taxonomy" id="429726"/>
    <lineage>
        <taxon>Bacteria</taxon>
        <taxon>Pseudomonadati</taxon>
        <taxon>Pseudomonadota</taxon>
        <taxon>Alphaproteobacteria</taxon>
        <taxon>Hyphomicrobiales</taxon>
        <taxon>Devosiaceae</taxon>
        <taxon>Devosia</taxon>
    </lineage>
</organism>
<name>A0ABW5QNF9_9HYPH</name>
<dbReference type="RefSeq" id="WP_386834751.1">
    <property type="nucleotide sequence ID" value="NZ_JBHUNP010000001.1"/>
</dbReference>
<proteinExistence type="predicted"/>
<evidence type="ECO:0000259" key="1">
    <source>
        <dbReference type="Pfam" id="PF03372"/>
    </source>
</evidence>
<evidence type="ECO:0000313" key="2">
    <source>
        <dbReference type="EMBL" id="MFD2649265.1"/>
    </source>
</evidence>
<comment type="caution">
    <text evidence="2">The sequence shown here is derived from an EMBL/GenBank/DDBJ whole genome shotgun (WGS) entry which is preliminary data.</text>
</comment>
<dbReference type="InterPro" id="IPR036691">
    <property type="entry name" value="Endo/exonu/phosph_ase_sf"/>
</dbReference>
<dbReference type="Gene3D" id="3.60.10.10">
    <property type="entry name" value="Endonuclease/exonuclease/phosphatase"/>
    <property type="match status" value="1"/>
</dbReference>
<gene>
    <name evidence="2" type="ORF">ACFSX5_15875</name>
</gene>